<evidence type="ECO:0000256" key="1">
    <source>
        <dbReference type="SAM" id="MobiDB-lite"/>
    </source>
</evidence>
<dbReference type="EMBL" id="BSXT01000548">
    <property type="protein sequence ID" value="GMF29825.1"/>
    <property type="molecule type" value="Genomic_DNA"/>
</dbReference>
<protein>
    <submittedName>
        <fullName evidence="2">Unnamed protein product</fullName>
    </submittedName>
</protein>
<comment type="caution">
    <text evidence="2">The sequence shown here is derived from an EMBL/GenBank/DDBJ whole genome shotgun (WGS) entry which is preliminary data.</text>
</comment>
<dbReference type="Proteomes" id="UP001165121">
    <property type="component" value="Unassembled WGS sequence"/>
</dbReference>
<sequence>MSGSSPCSVDRGAGTNGYLYMYRSLGFVAAQVLTGMQRQVSNYAQRRAGLDVRDSPSGRSREQTHRPALMFSSPCPQPDQVTAAQANKTTAASLSRAITGPTCDQPGNLCKNSSQCIEEPAE</sequence>
<keyword evidence="3" id="KW-1185">Reference proteome</keyword>
<feature type="region of interest" description="Disordered" evidence="1">
    <location>
        <begin position="47"/>
        <end position="88"/>
    </location>
</feature>
<accession>A0A9W6X468</accession>
<proteinExistence type="predicted"/>
<dbReference type="AlphaFoldDB" id="A0A9W6X468"/>
<evidence type="ECO:0000313" key="3">
    <source>
        <dbReference type="Proteomes" id="UP001165121"/>
    </source>
</evidence>
<reference evidence="2" key="1">
    <citation type="submission" date="2023-04" db="EMBL/GenBank/DDBJ databases">
        <title>Phytophthora fragariaefolia NBRC 109709.</title>
        <authorList>
            <person name="Ichikawa N."/>
            <person name="Sato H."/>
            <person name="Tonouchi N."/>
        </authorList>
    </citation>
    <scope>NUCLEOTIDE SEQUENCE</scope>
    <source>
        <strain evidence="2">NBRC 109709</strain>
    </source>
</reference>
<evidence type="ECO:0000313" key="2">
    <source>
        <dbReference type="EMBL" id="GMF29825.1"/>
    </source>
</evidence>
<feature type="compositionally biased region" description="Basic and acidic residues" evidence="1">
    <location>
        <begin position="48"/>
        <end position="65"/>
    </location>
</feature>
<organism evidence="2 3">
    <name type="scientific">Phytophthora fragariaefolia</name>
    <dbReference type="NCBI Taxonomy" id="1490495"/>
    <lineage>
        <taxon>Eukaryota</taxon>
        <taxon>Sar</taxon>
        <taxon>Stramenopiles</taxon>
        <taxon>Oomycota</taxon>
        <taxon>Peronosporomycetes</taxon>
        <taxon>Peronosporales</taxon>
        <taxon>Peronosporaceae</taxon>
        <taxon>Phytophthora</taxon>
    </lineage>
</organism>
<name>A0A9W6X468_9STRA</name>
<gene>
    <name evidence="2" type="ORF">Pfra01_000647400</name>
</gene>
<feature type="compositionally biased region" description="Polar residues" evidence="1">
    <location>
        <begin position="79"/>
        <end position="88"/>
    </location>
</feature>